<evidence type="ECO:0000259" key="15">
    <source>
        <dbReference type="Pfam" id="PF00961"/>
    </source>
</evidence>
<dbReference type="GO" id="GO:0042773">
    <property type="term" value="P:ATP synthesis coupled electron transport"/>
    <property type="evidence" value="ECO:0007669"/>
    <property type="project" value="InterPro"/>
</dbReference>
<dbReference type="EC" id="7.1.1.2" evidence="4"/>
<evidence type="ECO:0000256" key="2">
    <source>
        <dbReference type="ARBA" id="ARBA00004225"/>
    </source>
</evidence>
<feature type="transmembrane region" description="Helical" evidence="14">
    <location>
        <begin position="55"/>
        <end position="78"/>
    </location>
</feature>
<keyword evidence="7" id="KW-0249">Electron transport</keyword>
<dbReference type="SUPFAM" id="SSF55608">
    <property type="entry name" value="Homing endonucleases"/>
    <property type="match status" value="1"/>
</dbReference>
<comment type="subcellular location">
    <subcellularLocation>
        <location evidence="2">Mitochondrion membrane</location>
        <topology evidence="2">Multi-pass membrane protein</topology>
    </subcellularLocation>
</comment>
<dbReference type="GO" id="GO:0016651">
    <property type="term" value="F:oxidoreductase activity, acting on NAD(P)H"/>
    <property type="evidence" value="ECO:0007669"/>
    <property type="project" value="InterPro"/>
</dbReference>
<organism evidence="16">
    <name type="scientific">Tuber brumale</name>
    <name type="common">winter truffle</name>
    <dbReference type="NCBI Taxonomy" id="60458"/>
    <lineage>
        <taxon>Eukaryota</taxon>
        <taxon>Fungi</taxon>
        <taxon>Dikarya</taxon>
        <taxon>Ascomycota</taxon>
        <taxon>Pezizomycotina</taxon>
        <taxon>Pezizomycetes</taxon>
        <taxon>Pezizales</taxon>
        <taxon>Tuberaceae</taxon>
        <taxon>Tuber</taxon>
    </lineage>
</organism>
<gene>
    <name evidence="16" type="primary">nad4L</name>
</gene>
<dbReference type="PANTHER" id="PTHR11434">
    <property type="entry name" value="NADH-UBIQUINONE OXIDOREDUCTASE SUBUNIT ND4L"/>
    <property type="match status" value="1"/>
</dbReference>
<dbReference type="NCBIfam" id="NF004320">
    <property type="entry name" value="PRK05715.1-2"/>
    <property type="match status" value="1"/>
</dbReference>
<dbReference type="Pfam" id="PF00420">
    <property type="entry name" value="Oxidored_q2"/>
    <property type="match status" value="1"/>
</dbReference>
<dbReference type="PANTHER" id="PTHR11434:SF16">
    <property type="entry name" value="NADH-UBIQUINONE OXIDOREDUCTASE CHAIN 4L"/>
    <property type="match status" value="1"/>
</dbReference>
<evidence type="ECO:0000256" key="10">
    <source>
        <dbReference type="ARBA" id="ARBA00023128"/>
    </source>
</evidence>
<evidence type="ECO:0000256" key="4">
    <source>
        <dbReference type="ARBA" id="ARBA00012944"/>
    </source>
</evidence>
<comment type="similarity">
    <text evidence="3">Belongs to the complex I subunit 4L family.</text>
</comment>
<sequence length="182" mass="20348">MSISLLLFLIGTLGFVLNRKNIILMLISIEIMLLAITFLILVSSLSFDDILGQTYAIYIIAIAGAESAIGLGILVAFYRLRERSLPTPTYSLLPLKNNYIKKVSSKLSISPTLIRYYSTESGKFILHPLFVSGFSDGESSFVVTILRKAGYNTGWAVQARFQIKLHETDRPLLLQIQKFLVI</sequence>
<evidence type="ECO:0000256" key="1">
    <source>
        <dbReference type="ARBA" id="ARBA00003257"/>
    </source>
</evidence>
<keyword evidence="8 14" id="KW-0812">Transmembrane</keyword>
<evidence type="ECO:0000256" key="6">
    <source>
        <dbReference type="ARBA" id="ARBA00022448"/>
    </source>
</evidence>
<dbReference type="Gene3D" id="1.10.287.3510">
    <property type="match status" value="1"/>
</dbReference>
<dbReference type="EMBL" id="MW924652">
    <property type="protein sequence ID" value="QXQ00331.1"/>
    <property type="molecule type" value="Genomic_DNA"/>
</dbReference>
<accession>A0A8F6D6D4</accession>
<keyword evidence="7" id="KW-0679">Respiratory chain</keyword>
<dbReference type="Pfam" id="PF00961">
    <property type="entry name" value="LAGLIDADG_1"/>
    <property type="match status" value="1"/>
</dbReference>
<comment type="catalytic activity">
    <reaction evidence="13">
        <text>a ubiquinone + NADH + 5 H(+)(in) = a ubiquinol + NAD(+) + 4 H(+)(out)</text>
        <dbReference type="Rhea" id="RHEA:29091"/>
        <dbReference type="Rhea" id="RHEA-COMP:9565"/>
        <dbReference type="Rhea" id="RHEA-COMP:9566"/>
        <dbReference type="ChEBI" id="CHEBI:15378"/>
        <dbReference type="ChEBI" id="CHEBI:16389"/>
        <dbReference type="ChEBI" id="CHEBI:17976"/>
        <dbReference type="ChEBI" id="CHEBI:57540"/>
        <dbReference type="ChEBI" id="CHEBI:57945"/>
        <dbReference type="EC" id="7.1.1.2"/>
    </reaction>
</comment>
<proteinExistence type="inferred from homology"/>
<evidence type="ECO:0000256" key="8">
    <source>
        <dbReference type="ARBA" id="ARBA00022692"/>
    </source>
</evidence>
<keyword evidence="10 16" id="KW-0496">Mitochondrion</keyword>
<evidence type="ECO:0000256" key="14">
    <source>
        <dbReference type="SAM" id="Phobius"/>
    </source>
</evidence>
<dbReference type="HAMAP" id="MF_01456">
    <property type="entry name" value="NDH1_NuoK"/>
    <property type="match status" value="1"/>
</dbReference>
<feature type="domain" description="Homing endonuclease LAGLIDADG" evidence="15">
    <location>
        <begin position="132"/>
        <end position="180"/>
    </location>
</feature>
<dbReference type="InterPro" id="IPR001133">
    <property type="entry name" value="NADH_UbQ_OxRdtase_chain4L/K"/>
</dbReference>
<keyword evidence="6" id="KW-0813">Transport</keyword>
<evidence type="ECO:0000256" key="5">
    <source>
        <dbReference type="ARBA" id="ARBA00016612"/>
    </source>
</evidence>
<geneLocation type="mitochondrion" evidence="16"/>
<dbReference type="InterPro" id="IPR039428">
    <property type="entry name" value="NUOK/Mnh_C1-like"/>
</dbReference>
<evidence type="ECO:0000256" key="7">
    <source>
        <dbReference type="ARBA" id="ARBA00022660"/>
    </source>
</evidence>
<dbReference type="AlphaFoldDB" id="A0A8F6D6D4"/>
<dbReference type="GO" id="GO:0031966">
    <property type="term" value="C:mitochondrial membrane"/>
    <property type="evidence" value="ECO:0007669"/>
    <property type="project" value="UniProtKB-SubCell"/>
</dbReference>
<evidence type="ECO:0000256" key="11">
    <source>
        <dbReference type="ARBA" id="ARBA00023136"/>
    </source>
</evidence>
<evidence type="ECO:0000256" key="12">
    <source>
        <dbReference type="ARBA" id="ARBA00031586"/>
    </source>
</evidence>
<name>A0A8F6D6D4_9PEZI</name>
<keyword evidence="11 14" id="KW-0472">Membrane</keyword>
<feature type="transmembrane region" description="Helical" evidence="14">
    <location>
        <begin position="24"/>
        <end position="43"/>
    </location>
</feature>
<dbReference type="GO" id="GO:0030964">
    <property type="term" value="C:NADH dehydrogenase complex"/>
    <property type="evidence" value="ECO:0007669"/>
    <property type="project" value="TreeGrafter"/>
</dbReference>
<evidence type="ECO:0000256" key="3">
    <source>
        <dbReference type="ARBA" id="ARBA00010519"/>
    </source>
</evidence>
<evidence type="ECO:0000256" key="9">
    <source>
        <dbReference type="ARBA" id="ARBA00022989"/>
    </source>
</evidence>
<dbReference type="InterPro" id="IPR027434">
    <property type="entry name" value="Homing_endonucl"/>
</dbReference>
<dbReference type="GO" id="GO:0008137">
    <property type="term" value="F:NADH dehydrogenase (ubiquinone) activity"/>
    <property type="evidence" value="ECO:0007669"/>
    <property type="project" value="UniProtKB-EC"/>
</dbReference>
<evidence type="ECO:0000256" key="13">
    <source>
        <dbReference type="ARBA" id="ARBA00049551"/>
    </source>
</evidence>
<dbReference type="Gene3D" id="3.10.28.10">
    <property type="entry name" value="Homing endonucleases"/>
    <property type="match status" value="1"/>
</dbReference>
<reference evidence="16" key="1">
    <citation type="submission" date="2021-03" db="EMBL/GenBank/DDBJ databases">
        <authorList>
            <person name="Song W.W."/>
            <person name="Shi C.C."/>
            <person name="Liu X.X."/>
        </authorList>
    </citation>
    <scope>NUCLEOTIDE SEQUENCE</scope>
</reference>
<protein>
    <recommendedName>
        <fullName evidence="5">NADH-ubiquinone oxidoreductase chain 4L</fullName>
        <ecNumber evidence="4">7.1.1.2</ecNumber>
    </recommendedName>
    <alternativeName>
        <fullName evidence="12">NADH dehydrogenase subunit 4L</fullName>
    </alternativeName>
</protein>
<dbReference type="FunFam" id="1.10.287.3510:FF:000004">
    <property type="entry name" value="NADH-ubiquinone oxidoreductase chain 4L"/>
    <property type="match status" value="1"/>
</dbReference>
<evidence type="ECO:0000313" key="16">
    <source>
        <dbReference type="EMBL" id="QXQ00331.1"/>
    </source>
</evidence>
<comment type="function">
    <text evidence="1">Core subunit of the mitochondrial membrane respiratory chain NADH dehydrogenase (Complex I) that is believed to belong to the minimal assembly required for catalysis. Complex I functions in the transfer of electrons from NADH to the respiratory chain. The immediate electron acceptor for the enzyme is believed to be ubiquinone.</text>
</comment>
<dbReference type="InterPro" id="IPR004860">
    <property type="entry name" value="LAGLIDADG_dom"/>
</dbReference>
<keyword evidence="9 14" id="KW-1133">Transmembrane helix</keyword>
<dbReference type="GO" id="GO:0004519">
    <property type="term" value="F:endonuclease activity"/>
    <property type="evidence" value="ECO:0007669"/>
    <property type="project" value="InterPro"/>
</dbReference>